<evidence type="ECO:0000256" key="4">
    <source>
        <dbReference type="ARBA" id="ARBA00022670"/>
    </source>
</evidence>
<dbReference type="CDD" id="cd00081">
    <property type="entry name" value="Hint"/>
    <property type="match status" value="1"/>
</dbReference>
<dbReference type="SMR" id="D4Q9P0"/>
<evidence type="ECO:0000256" key="12">
    <source>
        <dbReference type="ARBA" id="ARBA00023136"/>
    </source>
</evidence>
<keyword evidence="18" id="KW-0256">Endoplasmic reticulum</keyword>
<keyword evidence="18" id="KW-0333">Golgi apparatus</keyword>
<dbReference type="InterPro" id="IPR000320">
    <property type="entry name" value="Hedgehog_signalling_dom"/>
</dbReference>
<dbReference type="GO" id="GO:0005509">
    <property type="term" value="F:calcium ion binding"/>
    <property type="evidence" value="ECO:0007669"/>
    <property type="project" value="TreeGrafter"/>
</dbReference>
<dbReference type="GO" id="GO:0016540">
    <property type="term" value="P:protein autoprocessing"/>
    <property type="evidence" value="ECO:0007669"/>
    <property type="project" value="InterPro"/>
</dbReference>
<evidence type="ECO:0000256" key="3">
    <source>
        <dbReference type="ARBA" id="ARBA00022475"/>
    </source>
</evidence>
<keyword evidence="10 18" id="KW-0068">Autocatalytic cleavage</keyword>
<comment type="function">
    <molecule>Protein hedgehog N-product</molecule>
    <text evidence="18">The dually lipidated hedgehog protein N-product is a morphogen which is essential for a variety of patterning events during development.</text>
</comment>
<dbReference type="PROSITE" id="PS50817">
    <property type="entry name" value="INTEIN_N_TER"/>
    <property type="match status" value="1"/>
</dbReference>
<keyword evidence="9 18" id="KW-0378">Hydrolase</keyword>
<keyword evidence="19" id="KW-0812">Transmembrane</keyword>
<dbReference type="GO" id="GO:0009653">
    <property type="term" value="P:anatomical structure morphogenesis"/>
    <property type="evidence" value="ECO:0007669"/>
    <property type="project" value="UniProtKB-KW"/>
</dbReference>
<keyword evidence="5" id="KW-0808">Transferase</keyword>
<dbReference type="GO" id="GO:0048731">
    <property type="term" value="P:system development"/>
    <property type="evidence" value="ECO:0007669"/>
    <property type="project" value="UniProtKB-ARBA"/>
</dbReference>
<dbReference type="FunFam" id="3.30.1380.10:FF:000001">
    <property type="entry name" value="Indian hedgehog"/>
    <property type="match status" value="1"/>
</dbReference>
<dbReference type="InterPro" id="IPR009045">
    <property type="entry name" value="Zn_M74/Hedgehog-like"/>
</dbReference>
<dbReference type="InterPro" id="IPR036844">
    <property type="entry name" value="Hint_dom_sf"/>
</dbReference>
<evidence type="ECO:0000256" key="19">
    <source>
        <dbReference type="SAM" id="Phobius"/>
    </source>
</evidence>
<dbReference type="InterPro" id="IPR006141">
    <property type="entry name" value="Intein_N"/>
</dbReference>
<dbReference type="AlphaFoldDB" id="D4Q9P0"/>
<dbReference type="Pfam" id="PF01085">
    <property type="entry name" value="HH_signal"/>
    <property type="match status" value="1"/>
</dbReference>
<dbReference type="GO" id="GO:0007224">
    <property type="term" value="P:smoothened signaling pathway"/>
    <property type="evidence" value="ECO:0007669"/>
    <property type="project" value="TreeGrafter"/>
</dbReference>
<keyword evidence="4 18" id="KW-0645">Protease</keyword>
<dbReference type="GO" id="GO:0016539">
    <property type="term" value="P:intein-mediated protein splicing"/>
    <property type="evidence" value="ECO:0007669"/>
    <property type="project" value="InterPro"/>
</dbReference>
<protein>
    <recommendedName>
        <fullName evidence="18">Hedgehog protein</fullName>
    </recommendedName>
</protein>
<evidence type="ECO:0000256" key="15">
    <source>
        <dbReference type="ARBA" id="ARBA00023301"/>
    </source>
</evidence>
<keyword evidence="13" id="KW-0564">Palmitate</keyword>
<dbReference type="GO" id="GO:0010468">
    <property type="term" value="P:regulation of gene expression"/>
    <property type="evidence" value="ECO:0007669"/>
    <property type="project" value="TreeGrafter"/>
</dbReference>
<comment type="subcellular location">
    <molecule>Sonic hedgehog protein</molecule>
    <subcellularLocation>
        <location evidence="18">Endoplasmic reticulum membrane</location>
    </subcellularLocation>
    <subcellularLocation>
        <location evidence="18">Golgi apparatus membrane</location>
    </subcellularLocation>
</comment>
<dbReference type="InterPro" id="IPR003586">
    <property type="entry name" value="Hint_dom_C"/>
</dbReference>
<dbReference type="GO" id="GO:0007267">
    <property type="term" value="P:cell-cell signaling"/>
    <property type="evidence" value="ECO:0007669"/>
    <property type="project" value="InterPro"/>
</dbReference>
<evidence type="ECO:0000259" key="20">
    <source>
        <dbReference type="SMART" id="SM00305"/>
    </source>
</evidence>
<keyword evidence="14" id="KW-0449">Lipoprotein</keyword>
<comment type="function">
    <text evidence="16">The C-terminal part of the hedgehog protein precursor displays an autoproteolysis activity that results in the cleavage of the full-length protein into two parts (N-product and C-product). In addition, the C-terminal part displays a cholesterol transferase activity that results by the covalent attachment of a cholesterol moiety to the C-terminal of the newly generated N-product. Once cleaved, the C-product has no signaling activity and diffuses from the cell.</text>
</comment>
<keyword evidence="3 18" id="KW-1003">Cell membrane</keyword>
<dbReference type="GO" id="GO:0016015">
    <property type="term" value="F:morphogen activity"/>
    <property type="evidence" value="ECO:0007669"/>
    <property type="project" value="UniProtKB-KW"/>
</dbReference>
<dbReference type="MEROPS" id="C46.001"/>
<evidence type="ECO:0000256" key="9">
    <source>
        <dbReference type="ARBA" id="ARBA00022801"/>
    </source>
</evidence>
<dbReference type="GO" id="GO:0008233">
    <property type="term" value="F:peptidase activity"/>
    <property type="evidence" value="ECO:0007669"/>
    <property type="project" value="UniProtKB-UniRule"/>
</dbReference>
<evidence type="ECO:0000256" key="10">
    <source>
        <dbReference type="ARBA" id="ARBA00022813"/>
    </source>
</evidence>
<dbReference type="Gene3D" id="2.170.16.10">
    <property type="entry name" value="Hedgehog/Intein (Hint) domain"/>
    <property type="match status" value="1"/>
</dbReference>
<dbReference type="SMART" id="SM00306">
    <property type="entry name" value="HintN"/>
    <property type="match status" value="1"/>
</dbReference>
<dbReference type="SUPFAM" id="SSF51294">
    <property type="entry name" value="Hedgehog/intein (Hint) domain"/>
    <property type="match status" value="1"/>
</dbReference>
<evidence type="ECO:0000259" key="21">
    <source>
        <dbReference type="SMART" id="SM00306"/>
    </source>
</evidence>
<dbReference type="EMBL" id="AB465517">
    <property type="protein sequence ID" value="BAJ05335.1"/>
    <property type="molecule type" value="mRNA"/>
</dbReference>
<dbReference type="InterPro" id="IPR050387">
    <property type="entry name" value="Hedgehog_Signaling"/>
</dbReference>
<dbReference type="Gene3D" id="3.30.1380.10">
    <property type="match status" value="1"/>
</dbReference>
<dbReference type="PRINTS" id="PR00632">
    <property type="entry name" value="SONICHHOG"/>
</dbReference>
<keyword evidence="11" id="KW-0106">Calcium</keyword>
<dbReference type="Pfam" id="PF01079">
    <property type="entry name" value="Hint"/>
    <property type="match status" value="1"/>
</dbReference>
<feature type="transmembrane region" description="Helical" evidence="19">
    <location>
        <begin position="69"/>
        <end position="88"/>
    </location>
</feature>
<evidence type="ECO:0000256" key="8">
    <source>
        <dbReference type="ARBA" id="ARBA00022729"/>
    </source>
</evidence>
<dbReference type="SUPFAM" id="SSF55166">
    <property type="entry name" value="Hedgehog/DD-peptidase"/>
    <property type="match status" value="1"/>
</dbReference>
<evidence type="ECO:0000256" key="17">
    <source>
        <dbReference type="ARBA" id="ARBA00048589"/>
    </source>
</evidence>
<feature type="domain" description="Hint" evidence="21">
    <location>
        <begin position="263"/>
        <end position="413"/>
    </location>
</feature>
<keyword evidence="15" id="KW-0504">Morphogen</keyword>
<organism evidence="22">
    <name type="scientific">Daphnia magna</name>
    <dbReference type="NCBI Taxonomy" id="35525"/>
    <lineage>
        <taxon>Eukaryota</taxon>
        <taxon>Metazoa</taxon>
        <taxon>Ecdysozoa</taxon>
        <taxon>Arthropoda</taxon>
        <taxon>Crustacea</taxon>
        <taxon>Branchiopoda</taxon>
        <taxon>Diplostraca</taxon>
        <taxon>Cladocera</taxon>
        <taxon>Anomopoda</taxon>
        <taxon>Daphniidae</taxon>
        <taxon>Daphnia</taxon>
    </lineage>
</organism>
<dbReference type="GO" id="GO:0005789">
    <property type="term" value="C:endoplasmic reticulum membrane"/>
    <property type="evidence" value="ECO:0007669"/>
    <property type="project" value="UniProtKB-SubCell"/>
</dbReference>
<evidence type="ECO:0000256" key="5">
    <source>
        <dbReference type="ARBA" id="ARBA00022679"/>
    </source>
</evidence>
<dbReference type="GO" id="GO:0001708">
    <property type="term" value="P:cell fate specification"/>
    <property type="evidence" value="ECO:0007669"/>
    <property type="project" value="TreeGrafter"/>
</dbReference>
<dbReference type="GO" id="GO:0000139">
    <property type="term" value="C:Golgi membrane"/>
    <property type="evidence" value="ECO:0007669"/>
    <property type="project" value="UniProtKB-SubCell"/>
</dbReference>
<evidence type="ECO:0000256" key="2">
    <source>
        <dbReference type="ARBA" id="ARBA00022473"/>
    </source>
</evidence>
<dbReference type="PANTHER" id="PTHR11889:SF31">
    <property type="entry name" value="PROTEIN HEDGEHOG"/>
    <property type="match status" value="1"/>
</dbReference>
<keyword evidence="6" id="KW-0709">Segmentation polarity protein</keyword>
<keyword evidence="7" id="KW-0479">Metal-binding</keyword>
<dbReference type="GO" id="GO:0005113">
    <property type="term" value="F:patched binding"/>
    <property type="evidence" value="ECO:0007669"/>
    <property type="project" value="TreeGrafter"/>
</dbReference>
<dbReference type="GO" id="GO:0005886">
    <property type="term" value="C:plasma membrane"/>
    <property type="evidence" value="ECO:0007669"/>
    <property type="project" value="UniProtKB-SubCell"/>
</dbReference>
<keyword evidence="19" id="KW-1133">Transmembrane helix</keyword>
<keyword evidence="12 18" id="KW-0472">Membrane</keyword>
<evidence type="ECO:0000256" key="13">
    <source>
        <dbReference type="ARBA" id="ARBA00023139"/>
    </source>
</evidence>
<evidence type="ECO:0000256" key="14">
    <source>
        <dbReference type="ARBA" id="ARBA00023288"/>
    </source>
</evidence>
<evidence type="ECO:0000256" key="16">
    <source>
        <dbReference type="ARBA" id="ARBA00045369"/>
    </source>
</evidence>
<comment type="function">
    <molecule>Protein hedgehog</molecule>
    <text evidence="18">The C-terminal part of the hedgehog protein precursor displays an autoproteolysis activity that results in the cleavage of the full-length protein into two parts (N-product and C-product). In addition, the C-terminal part displays a cholesterol transferase activity that results by the covalent attachment of a cholesterol moiety to the C-terminal of the newly generated N-product.</text>
</comment>
<keyword evidence="2 18" id="KW-0217">Developmental protein</keyword>
<comment type="subcellular location">
    <molecule>Protein hedgehog N-product</molecule>
    <subcellularLocation>
        <location evidence="18">Cell membrane</location>
        <topology evidence="18">Lipid-anchor</topology>
    </subcellularLocation>
</comment>
<keyword evidence="8 18" id="KW-0732">Signal</keyword>
<comment type="catalytic activity">
    <reaction evidence="17">
        <text>glycyl-L-cysteinyl-[protein] + cholesterol + H(+) = [protein]-C-terminal glycyl cholesterol ester + N-terminal L-cysteinyl-[protein]</text>
        <dbReference type="Rhea" id="RHEA:59504"/>
        <dbReference type="Rhea" id="RHEA-COMP:12707"/>
        <dbReference type="Rhea" id="RHEA-COMP:15369"/>
        <dbReference type="Rhea" id="RHEA-COMP:15374"/>
        <dbReference type="ChEBI" id="CHEBI:15378"/>
        <dbReference type="ChEBI" id="CHEBI:16113"/>
        <dbReference type="ChEBI" id="CHEBI:65250"/>
        <dbReference type="ChEBI" id="CHEBI:143135"/>
        <dbReference type="ChEBI" id="CHEBI:143140"/>
    </reaction>
    <physiologicalReaction direction="left-to-right" evidence="17">
        <dbReference type="Rhea" id="RHEA:59505"/>
    </physiologicalReaction>
</comment>
<reference evidence="22" key="1">
    <citation type="submission" date="2008-10" db="EMBL/GenBank/DDBJ databases">
        <title>Proximal-distal axis formation in the thoracic legs in Daphnia.</title>
        <authorList>
            <person name="Shiga Y."/>
            <person name="Akimoto-Kato A."/>
            <person name="Yamagata H."/>
        </authorList>
    </citation>
    <scope>NUCLEOTIDE SEQUENCE</scope>
</reference>
<dbReference type="SMART" id="SM00305">
    <property type="entry name" value="HintC"/>
    <property type="match status" value="1"/>
</dbReference>
<evidence type="ECO:0000256" key="11">
    <source>
        <dbReference type="ARBA" id="ARBA00022837"/>
    </source>
</evidence>
<gene>
    <name evidence="22" type="primary">hh</name>
</gene>
<dbReference type="GO" id="GO:0005615">
    <property type="term" value="C:extracellular space"/>
    <property type="evidence" value="ECO:0007669"/>
    <property type="project" value="TreeGrafter"/>
</dbReference>
<name>D4Q9P0_9CRUS</name>
<evidence type="ECO:0000313" key="22">
    <source>
        <dbReference type="EMBL" id="BAJ05335.1"/>
    </source>
</evidence>
<dbReference type="InterPro" id="IPR001767">
    <property type="entry name" value="Hedgehog_Hint"/>
</dbReference>
<sequence length="548" mass="60704">MASFECWSSCSNSARPTMCSQEAGSVRTRRRISVGVCNDCGVKQIKCSLSYSSRRHVRRPHDHRSSAGYCYWLLVLLVVLSALLPAPATACGPGRGANRRRSPRKLTPLVFKQHVPNVSENTLGASGLTEGKITRDDPRFQQLVPNYNTDIVFKDEEGTGADRLMTQRCKEKLNTLAISVMNQWPGVKLRVTEGWDEEGLHAANSLHYEGRGVDITTSDRDRSKYGMLARLAVEAGFDWVYYESRAHIHASVKSESSQAARHGGCFPPESTVLVENGTTRKLSELSVGDRIQSMDSQGRLVFSPVLLFLDRDLTEERDFVQLQSADGATVTMTASHLIYTVASQDLLEDVDIDLTNEQLQSNSLTSDESSSAEDEDRLLGQLMANATMERFGSRLKATFASKVQIGDWIVSTGPDGRPKPQRVVGVSAVSQRGVLAPLTEEGTLVVDQVVVSCYAVIDDQTIAHLAFSPVRLLNNVHKSLVHFWRAISWWNHDRTTVDAAGSSIPVKHVEARSMTNENRPPTLVGIHWYAKLLYRIARVVLPSHLVFN</sequence>
<accession>D4Q9P0</accession>
<comment type="similarity">
    <text evidence="1 18">Belongs to the hedgehog family.</text>
</comment>
<dbReference type="PANTHER" id="PTHR11889">
    <property type="entry name" value="HEDGEHOG"/>
    <property type="match status" value="1"/>
</dbReference>
<dbReference type="GO" id="GO:0016740">
    <property type="term" value="F:transferase activity"/>
    <property type="evidence" value="ECO:0007669"/>
    <property type="project" value="UniProtKB-KW"/>
</dbReference>
<dbReference type="InterPro" id="IPR003587">
    <property type="entry name" value="Hint_dom_N"/>
</dbReference>
<evidence type="ECO:0000256" key="18">
    <source>
        <dbReference type="RuleBase" id="RU280812"/>
    </source>
</evidence>
<evidence type="ECO:0000256" key="1">
    <source>
        <dbReference type="ARBA" id="ARBA00010649"/>
    </source>
</evidence>
<dbReference type="GO" id="GO:0007367">
    <property type="term" value="P:segment polarity determination"/>
    <property type="evidence" value="ECO:0007669"/>
    <property type="project" value="UniProtKB-KW"/>
</dbReference>
<dbReference type="OrthoDB" id="5212at2759"/>
<evidence type="ECO:0000256" key="6">
    <source>
        <dbReference type="ARBA" id="ARBA00022716"/>
    </source>
</evidence>
<feature type="domain" description="Hint" evidence="20">
    <location>
        <begin position="415"/>
        <end position="459"/>
    </location>
</feature>
<dbReference type="InterPro" id="IPR001657">
    <property type="entry name" value="Hedgehog"/>
</dbReference>
<evidence type="ECO:0000256" key="7">
    <source>
        <dbReference type="ARBA" id="ARBA00022723"/>
    </source>
</evidence>
<proteinExistence type="evidence at transcript level"/>